<gene>
    <name evidence="1" type="ORF">POCTA_138.1.T1910001</name>
</gene>
<organism evidence="1 2">
    <name type="scientific">Paramecium octaurelia</name>
    <dbReference type="NCBI Taxonomy" id="43137"/>
    <lineage>
        <taxon>Eukaryota</taxon>
        <taxon>Sar</taxon>
        <taxon>Alveolata</taxon>
        <taxon>Ciliophora</taxon>
        <taxon>Intramacronucleata</taxon>
        <taxon>Oligohymenophorea</taxon>
        <taxon>Peniculida</taxon>
        <taxon>Parameciidae</taxon>
        <taxon>Paramecium</taxon>
    </lineage>
</organism>
<comment type="caution">
    <text evidence="1">The sequence shown here is derived from an EMBL/GenBank/DDBJ whole genome shotgun (WGS) entry which is preliminary data.</text>
</comment>
<protein>
    <submittedName>
        <fullName evidence="1">Uncharacterized protein</fullName>
    </submittedName>
</protein>
<dbReference type="EMBL" id="CAJJDP010000195">
    <property type="protein sequence ID" value="CAD8214846.1"/>
    <property type="molecule type" value="Genomic_DNA"/>
</dbReference>
<name>A0A8S1YJ71_PAROT</name>
<dbReference type="Proteomes" id="UP000683925">
    <property type="component" value="Unassembled WGS sequence"/>
</dbReference>
<accession>A0A8S1YJ71</accession>
<evidence type="ECO:0000313" key="1">
    <source>
        <dbReference type="EMBL" id="CAD8214846.1"/>
    </source>
</evidence>
<evidence type="ECO:0000313" key="2">
    <source>
        <dbReference type="Proteomes" id="UP000683925"/>
    </source>
</evidence>
<dbReference type="AlphaFoldDB" id="A0A8S1YJ71"/>
<proteinExistence type="predicted"/>
<reference evidence="1" key="1">
    <citation type="submission" date="2021-01" db="EMBL/GenBank/DDBJ databases">
        <authorList>
            <consortium name="Genoscope - CEA"/>
            <person name="William W."/>
        </authorList>
    </citation>
    <scope>NUCLEOTIDE SEQUENCE</scope>
</reference>
<sequence>MQTQFIAEANQLPLSKNKQTLENAVNPVDSRRNLRERRKFNFREFKPVALIQSSQQRVNINVLFNF</sequence>
<keyword evidence="2" id="KW-1185">Reference proteome</keyword>